<dbReference type="PROSITE" id="PS50837">
    <property type="entry name" value="NACHT"/>
    <property type="match status" value="1"/>
</dbReference>
<dbReference type="OrthoDB" id="448481at2"/>
<dbReference type="Proteomes" id="UP000010474">
    <property type="component" value="Chromosome"/>
</dbReference>
<dbReference type="InterPro" id="IPR027417">
    <property type="entry name" value="P-loop_NTPase"/>
</dbReference>
<evidence type="ECO:0000313" key="2">
    <source>
        <dbReference type="EMBL" id="AFZ60599.1"/>
    </source>
</evidence>
<dbReference type="Gene3D" id="3.40.50.300">
    <property type="entry name" value="P-loop containing nucleotide triphosphate hydrolases"/>
    <property type="match status" value="1"/>
</dbReference>
<reference evidence="3" key="1">
    <citation type="journal article" date="2013" name="Proc. Natl. Acad. Sci. U.S.A.">
        <title>Improving the coverage of the cyanobacterial phylum using diversity-driven genome sequencing.</title>
        <authorList>
            <person name="Shih P.M."/>
            <person name="Wu D."/>
            <person name="Latifi A."/>
            <person name="Axen S.D."/>
            <person name="Fewer D.P."/>
            <person name="Talla E."/>
            <person name="Calteau A."/>
            <person name="Cai F."/>
            <person name="Tandeau de Marsac N."/>
            <person name="Rippka R."/>
            <person name="Herdman M."/>
            <person name="Sivonen K."/>
            <person name="Coursin T."/>
            <person name="Laurent T."/>
            <person name="Goodwin L."/>
            <person name="Nolan M."/>
            <person name="Davenport K.W."/>
            <person name="Han C.S."/>
            <person name="Rubin E.M."/>
            <person name="Eisen J.A."/>
            <person name="Woyke T."/>
            <person name="Gugger M."/>
            <person name="Kerfeld C.A."/>
        </authorList>
    </citation>
    <scope>NUCLEOTIDE SEQUENCE [LARGE SCALE GENOMIC DNA]</scope>
    <source>
        <strain evidence="3">ATCC 27899 / PCC 7122</strain>
    </source>
</reference>
<dbReference type="Pfam" id="PF22727">
    <property type="entry name" value="NCH2"/>
    <property type="match status" value="1"/>
</dbReference>
<dbReference type="SUPFAM" id="SSF52540">
    <property type="entry name" value="P-loop containing nucleoside triphosphate hydrolases"/>
    <property type="match status" value="1"/>
</dbReference>
<evidence type="ECO:0000259" key="1">
    <source>
        <dbReference type="PROSITE" id="PS50837"/>
    </source>
</evidence>
<feature type="domain" description="NACHT" evidence="1">
    <location>
        <begin position="182"/>
        <end position="304"/>
    </location>
</feature>
<accession>K9ZP78</accession>
<keyword evidence="3" id="KW-1185">Reference proteome</keyword>
<dbReference type="PANTHER" id="PTHR46844">
    <property type="entry name" value="SLR5058 PROTEIN"/>
    <property type="match status" value="1"/>
</dbReference>
<dbReference type="KEGG" id="acy:Anacy_5273"/>
<organism evidence="2 3">
    <name type="scientific">Anabaena cylindrica (strain ATCC 27899 / PCC 7122)</name>
    <dbReference type="NCBI Taxonomy" id="272123"/>
    <lineage>
        <taxon>Bacteria</taxon>
        <taxon>Bacillati</taxon>
        <taxon>Cyanobacteriota</taxon>
        <taxon>Cyanophyceae</taxon>
        <taxon>Nostocales</taxon>
        <taxon>Nostocaceae</taxon>
        <taxon>Anabaena</taxon>
    </lineage>
</organism>
<proteinExistence type="predicted"/>
<dbReference type="AlphaFoldDB" id="K9ZP78"/>
<sequence>MAGRKAATLKLSPQGLKQAEQGLLNFESKVALAAELQISRTVVQNFFASKPVSREYFHKICKKLKLNWREVADLPKEAEAAPEEKKQDIDEIDKLVQWVRQQRHDKIQDQCGTMRMLDIAQPVDLADIYTDVYILEYITSQQWREIPDLLRGFKPELHDFDRPGQGKRKERLPGLDAVSRYSKLMVLGKPGAGKTTFLQWLAIKCDNGELLKNQIPIFIRLKNFAEDTKKDNSEFQLFNYISKEFISCGIDDKFILERILIQGKALILLDGLDEVSEKDDAVVIQQTRRFIEKYFKNKFILTCRIAVQKYRFTAEKFTDIEIADFNNEQINTFVSKWFNSVANNKLEPGTNTSKTFIEKLNLPENYKIRKLAVTPILLHLACFVFQDKGEFPSKPAKLYEQGIEILLKKWDESRGVERDEVDCNLFLERKIELLTYLAVKTFEKEQYFFEQSLVEQYIGEYISNLPNTQTDRARIQRDSKAILQAIASQHGLLVERARAIFSFSHLTFQEYFSAKYFVDNFCPETLEKLTIHINEPQRWREVFLLTAEMSPDSEKLLKMIKKEIDYTLGKDKEIQDFLGRVYEKSKSVSTTYHPAKIRAFYFSINRNDLIEIDIDSKMISNNIFNIEINFQDAPDCMIDYELSSLLYNGYCLSPNPPYLNDDDYYRTNNSFIQIYETIKIYNLEDEFLKELEQIKNLLPIKKMLPISLWESRDVFIDWGNKEGLNLAHKLRNIIIKYRNIRHDLSFLSDEKWQLLHQYYNANKLLIDCINSNCKVSSEVRKEIEDTLLLPIAEIEKREQLKLNK</sequence>
<protein>
    <submittedName>
        <fullName evidence="2">Signal transduction protein with Nacht domain</fullName>
    </submittedName>
</protein>
<dbReference type="RefSeq" id="WP_015217213.1">
    <property type="nucleotide sequence ID" value="NC_019771.1"/>
</dbReference>
<dbReference type="InterPro" id="IPR054501">
    <property type="entry name" value="NCH2"/>
</dbReference>
<name>K9ZP78_ANACC</name>
<dbReference type="Pfam" id="PF05729">
    <property type="entry name" value="NACHT"/>
    <property type="match status" value="1"/>
</dbReference>
<dbReference type="EMBL" id="CP003659">
    <property type="protein sequence ID" value="AFZ60599.1"/>
    <property type="molecule type" value="Genomic_DNA"/>
</dbReference>
<dbReference type="eggNOG" id="COG5635">
    <property type="taxonomic scope" value="Bacteria"/>
</dbReference>
<gene>
    <name evidence="2" type="ordered locus">Anacy_5273</name>
</gene>
<evidence type="ECO:0000313" key="3">
    <source>
        <dbReference type="Proteomes" id="UP000010474"/>
    </source>
</evidence>
<dbReference type="PATRIC" id="fig|272123.3.peg.5727"/>
<dbReference type="InterPro" id="IPR007111">
    <property type="entry name" value="NACHT_NTPase"/>
</dbReference>
<dbReference type="PANTHER" id="PTHR46844:SF1">
    <property type="entry name" value="SLR5058 PROTEIN"/>
    <property type="match status" value="1"/>
</dbReference>
<dbReference type="HOGENOM" id="CLU_016337_1_0_3"/>
<dbReference type="STRING" id="272123.Anacy_5273"/>